<keyword evidence="6" id="KW-1185">Reference proteome</keyword>
<gene>
    <name evidence="5" type="ORF">BD833_11520</name>
</gene>
<dbReference type="CDD" id="cd05233">
    <property type="entry name" value="SDR_c"/>
    <property type="match status" value="1"/>
</dbReference>
<dbReference type="PIRSF" id="PIRSF000126">
    <property type="entry name" value="11-beta-HSD1"/>
    <property type="match status" value="1"/>
</dbReference>
<sequence>MSRVDWRGQTALVTGASAGIGAEFARELAARGSDLVLVARRADRLAGLAAELTAAHGIVATVLPLDLAGPAAGRALAAEVDRRGLAVTAVVNCAGFGTSGPFHREDPDRLAEMIAVDVTALVDISRAFVDRLRASGGVLVNVASMSAYVPSPDMAVYAAAKAFVLSFTEALWQESLGTGLRVLALPPGATDTEFFDVVGNDAADGGRGRQAPGEVVAAALRALDRRTPPPSVAVGRANRVAATAVRLLSRRRAVLAMASITGRAAAEPGPGDRAQS</sequence>
<organism evidence="5 6">
    <name type="scientific">Blastococcus xanthinilyticus</name>
    <dbReference type="NCBI Taxonomy" id="1564164"/>
    <lineage>
        <taxon>Bacteria</taxon>
        <taxon>Bacillati</taxon>
        <taxon>Actinomycetota</taxon>
        <taxon>Actinomycetes</taxon>
        <taxon>Geodermatophilales</taxon>
        <taxon>Geodermatophilaceae</taxon>
        <taxon>Blastococcus</taxon>
    </lineage>
</organism>
<evidence type="ECO:0000259" key="4">
    <source>
        <dbReference type="SMART" id="SM00822"/>
    </source>
</evidence>
<accession>A0A5S5CR28</accession>
<evidence type="ECO:0000256" key="2">
    <source>
        <dbReference type="ARBA" id="ARBA00023002"/>
    </source>
</evidence>
<evidence type="ECO:0000313" key="6">
    <source>
        <dbReference type="Proteomes" id="UP000322499"/>
    </source>
</evidence>
<evidence type="ECO:0000256" key="3">
    <source>
        <dbReference type="RuleBase" id="RU000363"/>
    </source>
</evidence>
<dbReference type="PRINTS" id="PR00081">
    <property type="entry name" value="GDHRDH"/>
</dbReference>
<comment type="caution">
    <text evidence="5">The sequence shown here is derived from an EMBL/GenBank/DDBJ whole genome shotgun (WGS) entry which is preliminary data.</text>
</comment>
<dbReference type="RefSeq" id="WP_166534720.1">
    <property type="nucleotide sequence ID" value="NZ_VNHW01000015.1"/>
</dbReference>
<dbReference type="PRINTS" id="PR00080">
    <property type="entry name" value="SDRFAMILY"/>
</dbReference>
<feature type="domain" description="Ketoreductase" evidence="4">
    <location>
        <begin position="9"/>
        <end position="188"/>
    </location>
</feature>
<dbReference type="PANTHER" id="PTHR42901">
    <property type="entry name" value="ALCOHOL DEHYDROGENASE"/>
    <property type="match status" value="1"/>
</dbReference>
<dbReference type="PANTHER" id="PTHR42901:SF1">
    <property type="entry name" value="ALCOHOL DEHYDROGENASE"/>
    <property type="match status" value="1"/>
</dbReference>
<protein>
    <recommendedName>
        <fullName evidence="4">Ketoreductase domain-containing protein</fullName>
    </recommendedName>
</protein>
<dbReference type="EMBL" id="VNHW01000015">
    <property type="protein sequence ID" value="TYP83780.1"/>
    <property type="molecule type" value="Genomic_DNA"/>
</dbReference>
<dbReference type="GO" id="GO:0016491">
    <property type="term" value="F:oxidoreductase activity"/>
    <property type="evidence" value="ECO:0007669"/>
    <property type="project" value="UniProtKB-KW"/>
</dbReference>
<dbReference type="InterPro" id="IPR036291">
    <property type="entry name" value="NAD(P)-bd_dom_sf"/>
</dbReference>
<proteinExistence type="inferred from homology"/>
<dbReference type="SUPFAM" id="SSF51735">
    <property type="entry name" value="NAD(P)-binding Rossmann-fold domains"/>
    <property type="match status" value="1"/>
</dbReference>
<dbReference type="Pfam" id="PF00106">
    <property type="entry name" value="adh_short"/>
    <property type="match status" value="1"/>
</dbReference>
<dbReference type="Proteomes" id="UP000322499">
    <property type="component" value="Unassembled WGS sequence"/>
</dbReference>
<evidence type="ECO:0000256" key="1">
    <source>
        <dbReference type="ARBA" id="ARBA00006484"/>
    </source>
</evidence>
<keyword evidence="2" id="KW-0560">Oxidoreductase</keyword>
<dbReference type="Gene3D" id="3.40.50.720">
    <property type="entry name" value="NAD(P)-binding Rossmann-like Domain"/>
    <property type="match status" value="1"/>
</dbReference>
<name>A0A5S5CR28_9ACTN</name>
<dbReference type="InterPro" id="IPR057326">
    <property type="entry name" value="KR_dom"/>
</dbReference>
<dbReference type="InterPro" id="IPR002347">
    <property type="entry name" value="SDR_fam"/>
</dbReference>
<dbReference type="SMART" id="SM00822">
    <property type="entry name" value="PKS_KR"/>
    <property type="match status" value="1"/>
</dbReference>
<comment type="similarity">
    <text evidence="1 3">Belongs to the short-chain dehydrogenases/reductases (SDR) family.</text>
</comment>
<evidence type="ECO:0000313" key="5">
    <source>
        <dbReference type="EMBL" id="TYP83780.1"/>
    </source>
</evidence>
<reference evidence="5 6" key="1">
    <citation type="submission" date="2019-07" db="EMBL/GenBank/DDBJ databases">
        <title>Genomic Encyclopedia of Archaeal and Bacterial Type Strains, Phase II (KMG-II): from individual species to whole genera.</title>
        <authorList>
            <person name="Goeker M."/>
        </authorList>
    </citation>
    <scope>NUCLEOTIDE SEQUENCE [LARGE SCALE GENOMIC DNA]</scope>
    <source>
        <strain evidence="5 6">DSM 46842</strain>
    </source>
</reference>
<dbReference type="AlphaFoldDB" id="A0A5S5CR28"/>